<comment type="cofactor">
    <cofactor evidence="1">
        <name>FAD</name>
        <dbReference type="ChEBI" id="CHEBI:57692"/>
    </cofactor>
</comment>
<keyword evidence="6" id="KW-0560">Oxidoreductase</keyword>
<evidence type="ECO:0000256" key="7">
    <source>
        <dbReference type="ARBA" id="ARBA00038897"/>
    </source>
</evidence>
<organism evidence="9 10">
    <name type="scientific">Paenibacillus oenotherae</name>
    <dbReference type="NCBI Taxonomy" id="1435645"/>
    <lineage>
        <taxon>Bacteria</taxon>
        <taxon>Bacillati</taxon>
        <taxon>Bacillota</taxon>
        <taxon>Bacilli</taxon>
        <taxon>Bacillales</taxon>
        <taxon>Paenibacillaceae</taxon>
        <taxon>Paenibacillus</taxon>
    </lineage>
</organism>
<feature type="domain" description="FAD-binding PCMH-type" evidence="8">
    <location>
        <begin position="36"/>
        <end position="213"/>
    </location>
</feature>
<evidence type="ECO:0000259" key="8">
    <source>
        <dbReference type="PROSITE" id="PS51387"/>
    </source>
</evidence>
<keyword evidence="4" id="KW-0274">FAD</keyword>
<dbReference type="Proteomes" id="UP000812277">
    <property type="component" value="Unassembled WGS sequence"/>
</dbReference>
<dbReference type="Gene3D" id="1.10.45.10">
    <property type="entry name" value="Vanillyl-alcohol Oxidase, Chain A, domain 4"/>
    <property type="match status" value="1"/>
</dbReference>
<dbReference type="RefSeq" id="WP_219874610.1">
    <property type="nucleotide sequence ID" value="NZ_JAHZIJ010000023.1"/>
</dbReference>
<dbReference type="SUPFAM" id="SSF55103">
    <property type="entry name" value="FAD-linked oxidases, C-terminal domain"/>
    <property type="match status" value="1"/>
</dbReference>
<dbReference type="EC" id="1.1.2.4" evidence="7"/>
<dbReference type="PROSITE" id="PS51387">
    <property type="entry name" value="FAD_PCMH"/>
    <property type="match status" value="1"/>
</dbReference>
<dbReference type="Gene3D" id="3.30.70.2740">
    <property type="match status" value="1"/>
</dbReference>
<evidence type="ECO:0000256" key="2">
    <source>
        <dbReference type="ARBA" id="ARBA00008000"/>
    </source>
</evidence>
<dbReference type="Pfam" id="PF02913">
    <property type="entry name" value="FAD-oxidase_C"/>
    <property type="match status" value="1"/>
</dbReference>
<dbReference type="InterPro" id="IPR016166">
    <property type="entry name" value="FAD-bd_PCMH"/>
</dbReference>
<accession>A0ABS7DC88</accession>
<evidence type="ECO:0000256" key="4">
    <source>
        <dbReference type="ARBA" id="ARBA00022827"/>
    </source>
</evidence>
<comment type="caution">
    <text evidence="9">The sequence shown here is derived from an EMBL/GenBank/DDBJ whole genome shotgun (WGS) entry which is preliminary data.</text>
</comment>
<dbReference type="SUPFAM" id="SSF56176">
    <property type="entry name" value="FAD-binding/transporter-associated domain-like"/>
    <property type="match status" value="1"/>
</dbReference>
<keyword evidence="5" id="KW-0809">Transit peptide</keyword>
<evidence type="ECO:0000256" key="1">
    <source>
        <dbReference type="ARBA" id="ARBA00001974"/>
    </source>
</evidence>
<protein>
    <recommendedName>
        <fullName evidence="7">D-lactate dehydrogenase (cytochrome)</fullName>
        <ecNumber evidence="7">1.1.2.4</ecNumber>
    </recommendedName>
</protein>
<dbReference type="InterPro" id="IPR006094">
    <property type="entry name" value="Oxid_FAD_bind_N"/>
</dbReference>
<name>A0ABS7DC88_9BACL</name>
<gene>
    <name evidence="9" type="ORF">K0T92_21800</name>
</gene>
<dbReference type="InterPro" id="IPR016169">
    <property type="entry name" value="FAD-bd_PCMH_sub2"/>
</dbReference>
<evidence type="ECO:0000256" key="6">
    <source>
        <dbReference type="ARBA" id="ARBA00023002"/>
    </source>
</evidence>
<evidence type="ECO:0000313" key="10">
    <source>
        <dbReference type="Proteomes" id="UP000812277"/>
    </source>
</evidence>
<evidence type="ECO:0000313" key="9">
    <source>
        <dbReference type="EMBL" id="MBW7477358.1"/>
    </source>
</evidence>
<dbReference type="InterPro" id="IPR016164">
    <property type="entry name" value="FAD-linked_Oxase-like_C"/>
</dbReference>
<proteinExistence type="inferred from homology"/>
<sequence length="454" mass="49299">MGELKDLIKVIPDCTRMSTKQDDLLHHGKDKSSYHPVLTPDIVVFPITTEEVKGVVVFASEKGIPVTPFGLGTSVEGQVIPILGGISMDLSLMNKILEIRPNDFFVKVQPGVTRNQLNQALKPYNLFFPVDPALDATLGGMVATNASGTTAVRYGAMKDQILGLEVVLASGEVIRTGGAFLKSSAGYNLTGLFTGSEGTLGVITEIILKVYALPEFTATLTAGFESLEAASRAVAGMMQNGLAIGCVEIVDERTINAINQYKKMDLPEIPQLFIELVGKEYTVMNDLDVVKKELELQGCVHIEYASDKEQRERLWMARHEAAMAIMAINPGKRLMATDVCVPLSVLPSAIQRTREIMNEYGVAGAIMGHVGDGNFHAVFGVDPMNKDDLRKLQSINGAIVDYALSHEGTCSGEHGIGIGKIPFMHKQHEDLIAIFKSIKKMFDPNNIMNPGKII</sequence>
<dbReference type="Gene3D" id="3.30.465.10">
    <property type="match status" value="1"/>
</dbReference>
<dbReference type="InterPro" id="IPR016171">
    <property type="entry name" value="Vanillyl_alc_oxidase_C-sub2"/>
</dbReference>
<keyword evidence="10" id="KW-1185">Reference proteome</keyword>
<dbReference type="EMBL" id="JAHZIJ010000023">
    <property type="protein sequence ID" value="MBW7477358.1"/>
    <property type="molecule type" value="Genomic_DNA"/>
</dbReference>
<dbReference type="PANTHER" id="PTHR11748">
    <property type="entry name" value="D-LACTATE DEHYDROGENASE"/>
    <property type="match status" value="1"/>
</dbReference>
<dbReference type="PANTHER" id="PTHR11748:SF111">
    <property type="entry name" value="D-LACTATE DEHYDROGENASE, MITOCHONDRIAL-RELATED"/>
    <property type="match status" value="1"/>
</dbReference>
<evidence type="ECO:0000256" key="3">
    <source>
        <dbReference type="ARBA" id="ARBA00022630"/>
    </source>
</evidence>
<dbReference type="Pfam" id="PF01565">
    <property type="entry name" value="FAD_binding_4"/>
    <property type="match status" value="1"/>
</dbReference>
<comment type="similarity">
    <text evidence="2">Belongs to the FAD-binding oxidoreductase/transferase type 4 family.</text>
</comment>
<reference evidence="9 10" key="1">
    <citation type="submission" date="2021-07" db="EMBL/GenBank/DDBJ databases">
        <title>Paenibacillus radiodurans sp. nov., isolated from the southeastern edge of Tengger Desert.</title>
        <authorList>
            <person name="Zhang G."/>
        </authorList>
    </citation>
    <scope>NUCLEOTIDE SEQUENCE [LARGE SCALE GENOMIC DNA]</scope>
    <source>
        <strain evidence="9 10">DT7-4</strain>
    </source>
</reference>
<keyword evidence="3" id="KW-0285">Flavoprotein</keyword>
<dbReference type="InterPro" id="IPR036318">
    <property type="entry name" value="FAD-bd_PCMH-like_sf"/>
</dbReference>
<evidence type="ECO:0000256" key="5">
    <source>
        <dbReference type="ARBA" id="ARBA00022946"/>
    </source>
</evidence>
<dbReference type="InterPro" id="IPR004113">
    <property type="entry name" value="FAD-bd_oxidored_4_C"/>
</dbReference>